<dbReference type="Proteomes" id="UP001140949">
    <property type="component" value="Unassembled WGS sequence"/>
</dbReference>
<dbReference type="AlphaFoldDB" id="A0AAX6IG42"/>
<organism evidence="2 3">
    <name type="scientific">Iris pallida</name>
    <name type="common">Sweet iris</name>
    <dbReference type="NCBI Taxonomy" id="29817"/>
    <lineage>
        <taxon>Eukaryota</taxon>
        <taxon>Viridiplantae</taxon>
        <taxon>Streptophyta</taxon>
        <taxon>Embryophyta</taxon>
        <taxon>Tracheophyta</taxon>
        <taxon>Spermatophyta</taxon>
        <taxon>Magnoliopsida</taxon>
        <taxon>Liliopsida</taxon>
        <taxon>Asparagales</taxon>
        <taxon>Iridaceae</taxon>
        <taxon>Iridoideae</taxon>
        <taxon>Irideae</taxon>
        <taxon>Iris</taxon>
    </lineage>
</organism>
<feature type="transmembrane region" description="Helical" evidence="1">
    <location>
        <begin position="194"/>
        <end position="214"/>
    </location>
</feature>
<keyword evidence="1" id="KW-1133">Transmembrane helix</keyword>
<keyword evidence="1" id="KW-0812">Transmembrane</keyword>
<accession>A0AAX6IG42</accession>
<proteinExistence type="predicted"/>
<gene>
    <name evidence="2" type="ORF">M6B38_260360</name>
</gene>
<keyword evidence="3" id="KW-1185">Reference proteome</keyword>
<protein>
    <submittedName>
        <fullName evidence="2">Uncharacterized protein</fullName>
    </submittedName>
</protein>
<evidence type="ECO:0000313" key="3">
    <source>
        <dbReference type="Proteomes" id="UP001140949"/>
    </source>
</evidence>
<dbReference type="EMBL" id="JANAVB010002196">
    <property type="protein sequence ID" value="KAJ6851764.1"/>
    <property type="molecule type" value="Genomic_DNA"/>
</dbReference>
<comment type="caution">
    <text evidence="2">The sequence shown here is derived from an EMBL/GenBank/DDBJ whole genome shotgun (WGS) entry which is preliminary data.</text>
</comment>
<keyword evidence="1" id="KW-0472">Membrane</keyword>
<evidence type="ECO:0000256" key="1">
    <source>
        <dbReference type="SAM" id="Phobius"/>
    </source>
</evidence>
<sequence length="247" mass="28151">MTMSRRYLSSLTEAMNLDSRSSLDEKPSLRLCLITSPASTSTSPIALRSSLSDPQSSSRFAFHTSGEVAVARLAERLVARSKAAANSDIGRERSRQAGSSPKEILHMVSKEKRRKMSWRSIVPRLAETESRRGRRRVRTSLETMREALERTELLPSSRLAILRWKFQSSPSALKIPSPRRSPRMEEKAFPLGKLLKLVLSMYSTLSGLAVTMLLRTWMWMVCVGEWRRRWAYQSTRLAKSAVHEELR</sequence>
<name>A0AAX6IG42_IRIPA</name>
<reference evidence="2" key="1">
    <citation type="journal article" date="2023" name="GigaByte">
        <title>Genome assembly of the bearded iris, Iris pallida Lam.</title>
        <authorList>
            <person name="Bruccoleri R.E."/>
            <person name="Oakeley E.J."/>
            <person name="Faust A.M.E."/>
            <person name="Altorfer M."/>
            <person name="Dessus-Babus S."/>
            <person name="Burckhardt D."/>
            <person name="Oertli M."/>
            <person name="Naumann U."/>
            <person name="Petersen F."/>
            <person name="Wong J."/>
        </authorList>
    </citation>
    <scope>NUCLEOTIDE SEQUENCE</scope>
    <source>
        <strain evidence="2">GSM-AAB239-AS_SAM_17_03QT</strain>
    </source>
</reference>
<evidence type="ECO:0000313" key="2">
    <source>
        <dbReference type="EMBL" id="KAJ6851764.1"/>
    </source>
</evidence>
<reference evidence="2" key="2">
    <citation type="submission" date="2023-04" db="EMBL/GenBank/DDBJ databases">
        <authorList>
            <person name="Bruccoleri R.E."/>
            <person name="Oakeley E.J."/>
            <person name="Faust A.-M."/>
            <person name="Dessus-Babus S."/>
            <person name="Altorfer M."/>
            <person name="Burckhardt D."/>
            <person name="Oertli M."/>
            <person name="Naumann U."/>
            <person name="Petersen F."/>
            <person name="Wong J."/>
        </authorList>
    </citation>
    <scope>NUCLEOTIDE SEQUENCE</scope>
    <source>
        <strain evidence="2">GSM-AAB239-AS_SAM_17_03QT</strain>
        <tissue evidence="2">Leaf</tissue>
    </source>
</reference>